<organism evidence="1 2">
    <name type="scientific">Vibrio harveyi</name>
    <name type="common">Beneckea harveyi</name>
    <dbReference type="NCBI Taxonomy" id="669"/>
    <lineage>
        <taxon>Bacteria</taxon>
        <taxon>Pseudomonadati</taxon>
        <taxon>Pseudomonadota</taxon>
        <taxon>Gammaproteobacteria</taxon>
        <taxon>Vibrionales</taxon>
        <taxon>Vibrionaceae</taxon>
        <taxon>Vibrio</taxon>
    </lineage>
</organism>
<accession>A0A454CYU1</accession>
<keyword evidence="1" id="KW-0969">Cilium</keyword>
<evidence type="ECO:0000313" key="1">
    <source>
        <dbReference type="EMBL" id="EKM31560.1"/>
    </source>
</evidence>
<sequence length="13" mass="1603">WYRARVTSDNAYT</sequence>
<dbReference type="Proteomes" id="UP000008367">
    <property type="component" value="Unassembled WGS sequence"/>
</dbReference>
<name>A0A454CYU1_VIBHA</name>
<keyword evidence="1" id="KW-0282">Flagellum</keyword>
<keyword evidence="1" id="KW-0966">Cell projection</keyword>
<reference evidence="1 2" key="1">
    <citation type="submission" date="2012-10" db="EMBL/GenBank/DDBJ databases">
        <title>Genome sequence of Vibrio Cholerae HENC-02.</title>
        <authorList>
            <person name="Eppinger M."/>
            <person name="Hasan N.A."/>
            <person name="Sengamalay N."/>
            <person name="Hine E."/>
            <person name="Su Q."/>
            <person name="Daugherty S.C."/>
            <person name="Young S."/>
            <person name="Sadzewicz L."/>
            <person name="Tallon L."/>
            <person name="Cebula T.A."/>
            <person name="Ravel J."/>
            <person name="Colwell R.R."/>
        </authorList>
    </citation>
    <scope>NUCLEOTIDE SEQUENCE [LARGE SCALE GENOMIC DNA]</scope>
    <source>
        <strain evidence="1 2">HENC-02</strain>
    </source>
</reference>
<comment type="caution">
    <text evidence="1">The sequence shown here is derived from an EMBL/GenBank/DDBJ whole genome shotgun (WGS) entry which is preliminary data.</text>
</comment>
<dbReference type="EMBL" id="AJSR01001142">
    <property type="protein sequence ID" value="EKM31560.1"/>
    <property type="molecule type" value="Genomic_DNA"/>
</dbReference>
<protein>
    <submittedName>
        <fullName evidence="1">Flagellar biosynthesis protein FlhA</fullName>
    </submittedName>
</protein>
<gene>
    <name evidence="1" type="ORF">VCHENC02_2808B</name>
</gene>
<evidence type="ECO:0000313" key="2">
    <source>
        <dbReference type="Proteomes" id="UP000008367"/>
    </source>
</evidence>
<proteinExistence type="predicted"/>
<feature type="non-terminal residue" evidence="1">
    <location>
        <position position="1"/>
    </location>
</feature>